<dbReference type="Proteomes" id="UP000814033">
    <property type="component" value="Unassembled WGS sequence"/>
</dbReference>
<gene>
    <name evidence="1" type="ORF">FA95DRAFT_1558312</name>
</gene>
<accession>A0ACB8RVH0</accession>
<evidence type="ECO:0000313" key="2">
    <source>
        <dbReference type="Proteomes" id="UP000814033"/>
    </source>
</evidence>
<proteinExistence type="predicted"/>
<sequence>MAAAGFSQHVEPALPRAKYSFDAVTANLMRLGTMSLETFLLNPSAEPPIPDTFLYPTAGGTNPFYLDAHAASSTEAKTEEKRATHHNTPIFVLHQVCSQEFGSIEPLKYEILEEHGKEKKHCILTITRPNGSIRSYTTKPEFARKADARAAAAAVAVEMGALDFIKHGAPDVQAKKGLVLAPLDAPSTIKAVAPVDTRFIREVEECCVDWRAGRVRPHWVQLADTKPGGQTGCALRIQLSPHSIRVYSVDTTFSTFEEAKNACAKDAIADGVIDFIQHGNGQTQPAERDYVSENEGAVAPTAPTAGITLQGFFDALPRPLPEPIEATVAAEINAPSWLNQLVQSARGGKLSLQFIWLADNKYGLHGAVLRVMRPGECKSFLVDPQFLKRADAKAAVCLAAMSQGIGNYIRSVNANLDLKIPAEDRRRAHENILPLILTEYTKIFPGKHLDAFEYSKDKDAFGCTMTLHLGPEVEEESKKTRTWTVPAEYRTKNDAKTGVVLHAFANGAVEYLQFRGEAPPPGYTVLLPPSKAERNKKRKAAEDVEDAGAPSESKKRPKLDPAVPKSEPRTPSLPPGVGLPSRPAAALPLAPTKPSTSKRSPAPALHPPPTDAANLASSTRHAGYKVGRDTIVAPVLEAGERGYMPGPLPRAPPSAPYPHPHHPHPPPPAPRYAPRSADPAVYYDPYAPPAPPFTVEPWRADGYEPPPGTYHAPHAPGYNHESYVATSRPPGRDAYYASFEPAAGHPAYDAYNAAFISGHAYAPRMETVDDAYYPQRDGRSVAQPTQRHGAGYGAYAAPEPPRIWQPGPHDGHARPRSTQHSTGAGRYQGPESWERGPRVGPAPRHSSSEASSSWSQGKADPTFPATSKRSHSASDGLTGSGTNFAQGPFVRAKTYAGGANNVVPATAMHEPSPLPALPTPPERLTRSHKAALLEHCAKLGQAPPQFSSSEEEGLEGKRYKVWLIMGTEKLELPTTFSSVEEGEDRLSKKVILRLRDQANKQ</sequence>
<comment type="caution">
    <text evidence="1">The sequence shown here is derived from an EMBL/GenBank/DDBJ whole genome shotgun (WGS) entry which is preliminary data.</text>
</comment>
<evidence type="ECO:0000313" key="1">
    <source>
        <dbReference type="EMBL" id="KAI0048163.1"/>
    </source>
</evidence>
<reference evidence="1" key="2">
    <citation type="journal article" date="2022" name="New Phytol.">
        <title>Evolutionary transition to the ectomycorrhizal habit in the genomes of a hyperdiverse lineage of mushroom-forming fungi.</title>
        <authorList>
            <person name="Looney B."/>
            <person name="Miyauchi S."/>
            <person name="Morin E."/>
            <person name="Drula E."/>
            <person name="Courty P.E."/>
            <person name="Kohler A."/>
            <person name="Kuo A."/>
            <person name="LaButti K."/>
            <person name="Pangilinan J."/>
            <person name="Lipzen A."/>
            <person name="Riley R."/>
            <person name="Andreopoulos W."/>
            <person name="He G."/>
            <person name="Johnson J."/>
            <person name="Nolan M."/>
            <person name="Tritt A."/>
            <person name="Barry K.W."/>
            <person name="Grigoriev I.V."/>
            <person name="Nagy L.G."/>
            <person name="Hibbett D."/>
            <person name="Henrissat B."/>
            <person name="Matheny P.B."/>
            <person name="Labbe J."/>
            <person name="Martin F.M."/>
        </authorList>
    </citation>
    <scope>NUCLEOTIDE SEQUENCE</scope>
    <source>
        <strain evidence="1">FP105234-sp</strain>
    </source>
</reference>
<dbReference type="EMBL" id="MU275891">
    <property type="protein sequence ID" value="KAI0048163.1"/>
    <property type="molecule type" value="Genomic_DNA"/>
</dbReference>
<organism evidence="1 2">
    <name type="scientific">Auriscalpium vulgare</name>
    <dbReference type="NCBI Taxonomy" id="40419"/>
    <lineage>
        <taxon>Eukaryota</taxon>
        <taxon>Fungi</taxon>
        <taxon>Dikarya</taxon>
        <taxon>Basidiomycota</taxon>
        <taxon>Agaricomycotina</taxon>
        <taxon>Agaricomycetes</taxon>
        <taxon>Russulales</taxon>
        <taxon>Auriscalpiaceae</taxon>
        <taxon>Auriscalpium</taxon>
    </lineage>
</organism>
<name>A0ACB8RVH0_9AGAM</name>
<protein>
    <submittedName>
        <fullName evidence="1">Uncharacterized protein</fullName>
    </submittedName>
</protein>
<keyword evidence="2" id="KW-1185">Reference proteome</keyword>
<reference evidence="1" key="1">
    <citation type="submission" date="2021-02" db="EMBL/GenBank/DDBJ databases">
        <authorList>
            <consortium name="DOE Joint Genome Institute"/>
            <person name="Ahrendt S."/>
            <person name="Looney B.P."/>
            <person name="Miyauchi S."/>
            <person name="Morin E."/>
            <person name="Drula E."/>
            <person name="Courty P.E."/>
            <person name="Chicoki N."/>
            <person name="Fauchery L."/>
            <person name="Kohler A."/>
            <person name="Kuo A."/>
            <person name="Labutti K."/>
            <person name="Pangilinan J."/>
            <person name="Lipzen A."/>
            <person name="Riley R."/>
            <person name="Andreopoulos W."/>
            <person name="He G."/>
            <person name="Johnson J."/>
            <person name="Barry K.W."/>
            <person name="Grigoriev I.V."/>
            <person name="Nagy L."/>
            <person name="Hibbett D."/>
            <person name="Henrissat B."/>
            <person name="Matheny P.B."/>
            <person name="Labbe J."/>
            <person name="Martin F."/>
        </authorList>
    </citation>
    <scope>NUCLEOTIDE SEQUENCE</scope>
    <source>
        <strain evidence="1">FP105234-sp</strain>
    </source>
</reference>